<reference evidence="4" key="3">
    <citation type="journal article" date="2012" name="PLoS Pathog.">
        <title>Comparative genomics of the apicomplexan parasites Toxoplasma gondii and Neospora caninum: Coccidia differing in host range and transmission strategy.</title>
        <authorList>
            <person name="Reid A.J."/>
            <person name="Vermont S.J."/>
            <person name="Cotton J.A."/>
            <person name="Harris D."/>
            <person name="Hill-Cawthorne G.A."/>
            <person name="Konen-Waisman S."/>
            <person name="Latham S.M."/>
            <person name="Mourier T."/>
            <person name="Norton R."/>
            <person name="Quail M.A."/>
            <person name="Sanders M."/>
            <person name="Shanmugam D."/>
            <person name="Sohal A."/>
            <person name="Wasmuth J.D."/>
            <person name="Brunk B."/>
            <person name="Grigg M.E."/>
            <person name="Howard J.C."/>
            <person name="Parkinson J."/>
            <person name="Roos D.S."/>
            <person name="Trees A.J."/>
            <person name="Berriman M."/>
            <person name="Pain A."/>
            <person name="Wastling J.M."/>
        </authorList>
    </citation>
    <scope>NUCLEOTIDE SEQUENCE [LARGE SCALE GENOMIC DNA]</scope>
    <source>
        <strain evidence="4">Liverpool</strain>
    </source>
</reference>
<dbReference type="eggNOG" id="ENOG502QZYS">
    <property type="taxonomic scope" value="Eukaryota"/>
</dbReference>
<feature type="transmembrane region" description="Helical" evidence="1">
    <location>
        <begin position="502"/>
        <end position="522"/>
    </location>
</feature>
<name>F0VJF2_NEOCL</name>
<evidence type="ECO:0000313" key="4">
    <source>
        <dbReference type="Proteomes" id="UP000007494"/>
    </source>
</evidence>
<reference evidence="3" key="4">
    <citation type="journal article" date="2015" name="PLoS ONE">
        <title>Comprehensive Evaluation of Toxoplasma gondii VEG and Neospora caninum LIV Genomes with Tachyzoite Stage Transcriptome and Proteome Defines Novel Transcript Features.</title>
        <authorList>
            <person name="Ramaprasad A."/>
            <person name="Mourier T."/>
            <person name="Naeem R."/>
            <person name="Malas T.B."/>
            <person name="Moussa E."/>
            <person name="Panigrahi A."/>
            <person name="Vermont S.J."/>
            <person name="Otto T.D."/>
            <person name="Wastling J."/>
            <person name="Pain A."/>
        </authorList>
    </citation>
    <scope>NUCLEOTIDE SEQUENCE</scope>
    <source>
        <strain evidence="3">Liverpool</strain>
    </source>
</reference>
<accession>F0VJF2</accession>
<feature type="transmembrane region" description="Helical" evidence="1">
    <location>
        <begin position="591"/>
        <end position="614"/>
    </location>
</feature>
<feature type="transmembrane region" description="Helical" evidence="1">
    <location>
        <begin position="560"/>
        <end position="579"/>
    </location>
</feature>
<dbReference type="EMBL" id="LN714483">
    <property type="protein sequence ID" value="CEL67858.1"/>
    <property type="molecule type" value="Genomic_DNA"/>
</dbReference>
<feature type="transmembrane region" description="Helical" evidence="1">
    <location>
        <begin position="528"/>
        <end position="548"/>
    </location>
</feature>
<feature type="transmembrane region" description="Helical" evidence="1">
    <location>
        <begin position="135"/>
        <end position="160"/>
    </location>
</feature>
<reference evidence="2" key="1">
    <citation type="submission" date="2011-02" db="EMBL/GenBank/DDBJ databases">
        <authorList>
            <person name="Aslett M."/>
        </authorList>
    </citation>
    <scope>NUCLEOTIDE SEQUENCE</scope>
    <source>
        <strain evidence="2">Liverpool</strain>
    </source>
</reference>
<dbReference type="SUPFAM" id="SSF103473">
    <property type="entry name" value="MFS general substrate transporter"/>
    <property type="match status" value="1"/>
</dbReference>
<feature type="transmembrane region" description="Helical" evidence="1">
    <location>
        <begin position="259"/>
        <end position="281"/>
    </location>
</feature>
<feature type="transmembrane region" description="Helical" evidence="1">
    <location>
        <begin position="227"/>
        <end position="247"/>
    </location>
</feature>
<evidence type="ECO:0000256" key="1">
    <source>
        <dbReference type="SAM" id="Phobius"/>
    </source>
</evidence>
<dbReference type="GeneID" id="13443510"/>
<dbReference type="OMA" id="CAMTNAL"/>
<dbReference type="OrthoDB" id="330399at2759"/>
<feature type="transmembrane region" description="Helical" evidence="1">
    <location>
        <begin position="95"/>
        <end position="114"/>
    </location>
</feature>
<keyword evidence="4" id="KW-1185">Reference proteome</keyword>
<dbReference type="AlphaFoldDB" id="F0VJF2"/>
<keyword evidence="1" id="KW-0472">Membrane</keyword>
<proteinExistence type="predicted"/>
<dbReference type="InParanoid" id="F0VJF2"/>
<feature type="transmembrane region" description="Helical" evidence="1">
    <location>
        <begin position="172"/>
        <end position="191"/>
    </location>
</feature>
<protein>
    <submittedName>
        <fullName evidence="3">MFS general substrate transporter</fullName>
    </submittedName>
</protein>
<dbReference type="EMBL" id="FR823390">
    <property type="protein sequence ID" value="CBZ53863.1"/>
    <property type="molecule type" value="Genomic_DNA"/>
</dbReference>
<evidence type="ECO:0000313" key="2">
    <source>
        <dbReference type="EMBL" id="CBZ53863.1"/>
    </source>
</evidence>
<dbReference type="VEuPathDB" id="ToxoDB:NCLIV_036450"/>
<evidence type="ECO:0000313" key="3">
    <source>
        <dbReference type="EMBL" id="CEL67858.1"/>
    </source>
</evidence>
<keyword evidence="1" id="KW-0812">Transmembrane</keyword>
<sequence length="664" mass="71756">MDPGHYSRESSTLSAAFLASLAPSVSDKDEELLPSPSAFHCTWAVHRAAFDPDRSGVSASCTTPRTGDGKDAMAASRYASDWGSSWSSQKVSRNLVLTLCLVIVTFTSSLYRCVEPLQALMSSSPHFLEKEGLHFADVHIVLQNSFALSSGIGLLIGLFLANVVTRRCSPKILGVLCVVASGTGLLLSAFADSTAAMMVPIVLLGLTCAMTNALLPVVSLFPENAALVYSLVCAGDFTGVIPLQLFRCAVEFFKWNTRFALSVYVGTIYPVLLLLVILLPASPFSKPEELEASASEDEEKRPFLQGAAAKRDGGADLEGGTDLERPARTLSVPASDSSIADSPGTFPPQLWGLSLGQQLCSLHIYGLSLWWLASSIGTETLRLYYRRALNTHSDAGAHAAVVVEQVSSWAACFSCLVLPAVYWLHWKGEQSHRERLEELRRLEEAFDTDAEGNNSTAGLGPSRAPGHVEHWGLQEGEKGIFKRMCVWCRERLFVIPRISPRALGLTSSGLLAVIGLLLQSGSVVPCSIAMAFNCILQALAPTSMFLILANTYGPRYFQQLLSIQVVLLASVGLLAPLFQNVLFTVLRLQSGALTALLLLCAFVGVVPLLCFRCTPCDQFEGKRMIIAATGLPLALERHSVAAIFRQSGADAQLIWGKRRKQCRC</sequence>
<dbReference type="InterPro" id="IPR036259">
    <property type="entry name" value="MFS_trans_sf"/>
</dbReference>
<keyword evidence="1" id="KW-1133">Transmembrane helix</keyword>
<gene>
    <name evidence="3" type="ORF">BN1204_036450</name>
    <name evidence="2" type="ORF">NCLIV_036450</name>
</gene>
<dbReference type="Gene3D" id="1.20.1250.20">
    <property type="entry name" value="MFS general substrate transporter like domains"/>
    <property type="match status" value="1"/>
</dbReference>
<dbReference type="Proteomes" id="UP000007494">
    <property type="component" value="Chromosome VIII"/>
</dbReference>
<organism evidence="2 4">
    <name type="scientific">Neospora caninum (strain Liverpool)</name>
    <dbReference type="NCBI Taxonomy" id="572307"/>
    <lineage>
        <taxon>Eukaryota</taxon>
        <taxon>Sar</taxon>
        <taxon>Alveolata</taxon>
        <taxon>Apicomplexa</taxon>
        <taxon>Conoidasida</taxon>
        <taxon>Coccidia</taxon>
        <taxon>Eucoccidiorida</taxon>
        <taxon>Eimeriorina</taxon>
        <taxon>Sarcocystidae</taxon>
        <taxon>Neospora</taxon>
    </lineage>
</organism>
<reference evidence="2" key="2">
    <citation type="submission" date="2011-03" db="EMBL/GenBank/DDBJ databases">
        <title>Comparative genomics and transcriptomics of Neospora caninum and Toxoplasma gondii.</title>
        <authorList>
            <person name="Reid A.J."/>
            <person name="Sohal A."/>
            <person name="Harris D."/>
            <person name="Quail M."/>
            <person name="Sanders M."/>
            <person name="Berriman M."/>
            <person name="Wastling J.M."/>
            <person name="Pain A."/>
        </authorList>
    </citation>
    <scope>NUCLEOTIDE SEQUENCE</scope>
    <source>
        <strain evidence="2">Liverpool</strain>
    </source>
</reference>
<feature type="transmembrane region" description="Helical" evidence="1">
    <location>
        <begin position="198"/>
        <end position="221"/>
    </location>
</feature>
<dbReference type="RefSeq" id="XP_003883895.1">
    <property type="nucleotide sequence ID" value="XM_003883846.1"/>
</dbReference>